<dbReference type="AlphaFoldDB" id="A0A544TFC4"/>
<comment type="caution">
    <text evidence="7">The sequence shown here is derived from an EMBL/GenBank/DDBJ whole genome shotgun (WGS) entry which is preliminary data.</text>
</comment>
<feature type="transmembrane region" description="Helical" evidence="6">
    <location>
        <begin position="180"/>
        <end position="201"/>
    </location>
</feature>
<keyword evidence="5 6" id="KW-0472">Membrane</keyword>
<feature type="transmembrane region" description="Helical" evidence="6">
    <location>
        <begin position="401"/>
        <end position="423"/>
    </location>
</feature>
<dbReference type="OrthoDB" id="9780088at2"/>
<evidence type="ECO:0000313" key="8">
    <source>
        <dbReference type="Proteomes" id="UP000318937"/>
    </source>
</evidence>
<organism evidence="7 8">
    <name type="scientific">Psychrobacillus soli</name>
    <dbReference type="NCBI Taxonomy" id="1543965"/>
    <lineage>
        <taxon>Bacteria</taxon>
        <taxon>Bacillati</taxon>
        <taxon>Bacillota</taxon>
        <taxon>Bacilli</taxon>
        <taxon>Bacillales</taxon>
        <taxon>Bacillaceae</taxon>
        <taxon>Psychrobacillus</taxon>
    </lineage>
</organism>
<protein>
    <recommendedName>
        <fullName evidence="9">Cytosine permease</fullName>
    </recommendedName>
</protein>
<dbReference type="Pfam" id="PF02133">
    <property type="entry name" value="Transp_cyt_pur"/>
    <property type="match status" value="1"/>
</dbReference>
<evidence type="ECO:0000256" key="6">
    <source>
        <dbReference type="SAM" id="Phobius"/>
    </source>
</evidence>
<name>A0A544TFC4_9BACI</name>
<dbReference type="PANTHER" id="PTHR30569">
    <property type="entry name" value="CYTOSINE TRANSPORTER CODB"/>
    <property type="match status" value="1"/>
</dbReference>
<feature type="transmembrane region" description="Helical" evidence="6">
    <location>
        <begin position="360"/>
        <end position="381"/>
    </location>
</feature>
<evidence type="ECO:0000256" key="2">
    <source>
        <dbReference type="ARBA" id="ARBA00008974"/>
    </source>
</evidence>
<feature type="transmembrane region" description="Helical" evidence="6">
    <location>
        <begin position="221"/>
        <end position="239"/>
    </location>
</feature>
<sequence>MILEEDFMSKQSSSVTQDIAFGFLPTDKKERIFSFWDLMLVQVVIGLSAFGLLTGAYTGTMLGPQESLAAIFFGNAFPMFLIAPIVLYFARYGIDTFVGFRSSLGYKGANAFFFIFLILTLGYMSIALFMAGQAVVEIAAWLNTPSFFSNQTTGAPFFAILLFGIAFVITARGPAAIRKFNLFAVPAFILFLVGLLGIILFGKHIPALNTLLPAEPFETSSRSFVTALEINIGLGFSWLPYLGQYSRLAKKESSAFKASFYSYGVIVCLAAVVGAFAALVVGSLDPASWMMAIAGTYGGLIGLILLTVANVGATIFLMYSQAVSFKTLFSKKTWLFSMSTTIPTVFLLLSSTFYNAFGSFMSIISFTMASLGGIIIADYFFVKKQNISLRQLYDTQGSYTYWKGINPSAIVAIIVGVIVYWGLYNPLTFESSGLFLYMSAGIPTYFAALISYYISAKYVFKYEVDQISEPIALSSEDLKNKAL</sequence>
<evidence type="ECO:0008006" key="9">
    <source>
        <dbReference type="Google" id="ProtNLM"/>
    </source>
</evidence>
<comment type="subcellular location">
    <subcellularLocation>
        <location evidence="1">Membrane</location>
        <topology evidence="1">Multi-pass membrane protein</topology>
    </subcellularLocation>
</comment>
<dbReference type="InterPro" id="IPR001248">
    <property type="entry name" value="Pur-cyt_permease"/>
</dbReference>
<dbReference type="Proteomes" id="UP000318937">
    <property type="component" value="Unassembled WGS sequence"/>
</dbReference>
<gene>
    <name evidence="7" type="ORF">FG383_07600</name>
</gene>
<feature type="transmembrane region" description="Helical" evidence="6">
    <location>
        <begin position="111"/>
        <end position="135"/>
    </location>
</feature>
<keyword evidence="3 6" id="KW-0812">Transmembrane</keyword>
<dbReference type="InterPro" id="IPR030191">
    <property type="entry name" value="CodB"/>
</dbReference>
<accession>A0A544TFC4</accession>
<feature type="transmembrane region" description="Helical" evidence="6">
    <location>
        <begin position="260"/>
        <end position="281"/>
    </location>
</feature>
<feature type="transmembrane region" description="Helical" evidence="6">
    <location>
        <begin position="155"/>
        <end position="173"/>
    </location>
</feature>
<dbReference type="EMBL" id="VDGG01000013">
    <property type="protein sequence ID" value="TQR16153.1"/>
    <property type="molecule type" value="Genomic_DNA"/>
</dbReference>
<feature type="transmembrane region" description="Helical" evidence="6">
    <location>
        <begin position="38"/>
        <end position="57"/>
    </location>
</feature>
<feature type="transmembrane region" description="Helical" evidence="6">
    <location>
        <begin position="334"/>
        <end position="354"/>
    </location>
</feature>
<evidence type="ECO:0000256" key="3">
    <source>
        <dbReference type="ARBA" id="ARBA00022692"/>
    </source>
</evidence>
<keyword evidence="4 6" id="KW-1133">Transmembrane helix</keyword>
<reference evidence="7 8" key="1">
    <citation type="submission" date="2019-05" db="EMBL/GenBank/DDBJ databases">
        <title>Psychrobacillus vulpis sp. nov., a new species isolated from feces of a red fox that inhabits in The Tablas de Daimiel Natural Park, Albacete, Spain.</title>
        <authorList>
            <person name="Rodriguez M."/>
            <person name="Reina J.C."/>
            <person name="Bejar V."/>
            <person name="Llamas I."/>
        </authorList>
    </citation>
    <scope>NUCLEOTIDE SEQUENCE [LARGE SCALE GENOMIC DNA]</scope>
    <source>
        <strain evidence="7 8">NHI-2</strain>
    </source>
</reference>
<comment type="similarity">
    <text evidence="2">Belongs to the purine-cytosine permease (2.A.39) family.</text>
</comment>
<dbReference type="GO" id="GO:0015209">
    <property type="term" value="F:cytosine transmembrane transporter activity"/>
    <property type="evidence" value="ECO:0007669"/>
    <property type="project" value="InterPro"/>
</dbReference>
<evidence type="ECO:0000256" key="5">
    <source>
        <dbReference type="ARBA" id="ARBA00023136"/>
    </source>
</evidence>
<feature type="transmembrane region" description="Helical" evidence="6">
    <location>
        <begin position="435"/>
        <end position="454"/>
    </location>
</feature>
<feature type="transmembrane region" description="Helical" evidence="6">
    <location>
        <begin position="69"/>
        <end position="90"/>
    </location>
</feature>
<dbReference type="PANTHER" id="PTHR30569:SF0">
    <property type="entry name" value="CYTOSINE PERMEASE"/>
    <property type="match status" value="1"/>
</dbReference>
<evidence type="ECO:0000256" key="4">
    <source>
        <dbReference type="ARBA" id="ARBA00022989"/>
    </source>
</evidence>
<evidence type="ECO:0000313" key="7">
    <source>
        <dbReference type="EMBL" id="TQR16153.1"/>
    </source>
</evidence>
<proteinExistence type="inferred from homology"/>
<evidence type="ECO:0000256" key="1">
    <source>
        <dbReference type="ARBA" id="ARBA00004141"/>
    </source>
</evidence>
<keyword evidence="8" id="KW-1185">Reference proteome</keyword>
<dbReference type="GO" id="GO:0005886">
    <property type="term" value="C:plasma membrane"/>
    <property type="evidence" value="ECO:0007669"/>
    <property type="project" value="TreeGrafter"/>
</dbReference>
<dbReference type="Gene3D" id="1.10.4160.10">
    <property type="entry name" value="Hydantoin permease"/>
    <property type="match status" value="1"/>
</dbReference>
<feature type="transmembrane region" description="Helical" evidence="6">
    <location>
        <begin position="287"/>
        <end position="313"/>
    </location>
</feature>